<feature type="compositionally biased region" description="Polar residues" evidence="2">
    <location>
        <begin position="180"/>
        <end position="207"/>
    </location>
</feature>
<gene>
    <name evidence="3" type="ORF">AJ80_08997</name>
</gene>
<dbReference type="STRING" id="1447883.A0A2B7WYJ0"/>
<keyword evidence="1" id="KW-0175">Coiled coil</keyword>
<organism evidence="3 4">
    <name type="scientific">Polytolypa hystricis (strain UAMH7299)</name>
    <dbReference type="NCBI Taxonomy" id="1447883"/>
    <lineage>
        <taxon>Eukaryota</taxon>
        <taxon>Fungi</taxon>
        <taxon>Dikarya</taxon>
        <taxon>Ascomycota</taxon>
        <taxon>Pezizomycotina</taxon>
        <taxon>Eurotiomycetes</taxon>
        <taxon>Eurotiomycetidae</taxon>
        <taxon>Onygenales</taxon>
        <taxon>Onygenales incertae sedis</taxon>
        <taxon>Polytolypa</taxon>
    </lineage>
</organism>
<proteinExistence type="predicted"/>
<evidence type="ECO:0000313" key="4">
    <source>
        <dbReference type="Proteomes" id="UP000224634"/>
    </source>
</evidence>
<sequence>MADIDMPETQPAAETQFAETQFETQPTPLGQLRLSDEEWLELVCWSVGNQHLYCETPRQQFWDELKLYFLEMFTRDLKNPDWVLNCLARIHRQKQAQLLRDSGKAESETDLDQALDQWVQILDDISENRRQAREEAAASEENDWTIAHSMQDHMMEHMRNKRRLGDASPDPESMPELTGQEDNSQSLLPDSQSPVPHNSCACQQSPLSPEKHTELLQKGMESVLTPLAAAIQSLTAARGTGSEPQQNENLHTDMASLREEMNVKMSAIMSILQELCRGVS</sequence>
<reference evidence="3 4" key="1">
    <citation type="submission" date="2017-10" db="EMBL/GenBank/DDBJ databases">
        <title>Comparative genomics in systemic dimorphic fungi from Ajellomycetaceae.</title>
        <authorList>
            <person name="Munoz J.F."/>
            <person name="Mcewen J.G."/>
            <person name="Clay O.K."/>
            <person name="Cuomo C.A."/>
        </authorList>
    </citation>
    <scope>NUCLEOTIDE SEQUENCE [LARGE SCALE GENOMIC DNA]</scope>
    <source>
        <strain evidence="3 4">UAMH7299</strain>
    </source>
</reference>
<dbReference type="Proteomes" id="UP000224634">
    <property type="component" value="Unassembled WGS sequence"/>
</dbReference>
<protein>
    <submittedName>
        <fullName evidence="3">Uncharacterized protein</fullName>
    </submittedName>
</protein>
<evidence type="ECO:0000313" key="3">
    <source>
        <dbReference type="EMBL" id="PGH01562.1"/>
    </source>
</evidence>
<dbReference type="AlphaFoldDB" id="A0A2B7WYJ0"/>
<dbReference type="EMBL" id="PDNA01000235">
    <property type="protein sequence ID" value="PGH01562.1"/>
    <property type="molecule type" value="Genomic_DNA"/>
</dbReference>
<evidence type="ECO:0000256" key="1">
    <source>
        <dbReference type="SAM" id="Coils"/>
    </source>
</evidence>
<comment type="caution">
    <text evidence="3">The sequence shown here is derived from an EMBL/GenBank/DDBJ whole genome shotgun (WGS) entry which is preliminary data.</text>
</comment>
<accession>A0A2B7WYJ0</accession>
<keyword evidence="4" id="KW-1185">Reference proteome</keyword>
<dbReference type="OrthoDB" id="5431011at2759"/>
<evidence type="ECO:0000256" key="2">
    <source>
        <dbReference type="SAM" id="MobiDB-lite"/>
    </source>
</evidence>
<name>A0A2B7WYJ0_POLH7</name>
<feature type="region of interest" description="Disordered" evidence="2">
    <location>
        <begin position="162"/>
        <end position="208"/>
    </location>
</feature>
<feature type="coiled-coil region" evidence="1">
    <location>
        <begin position="115"/>
        <end position="142"/>
    </location>
</feature>